<proteinExistence type="predicted"/>
<dbReference type="SUPFAM" id="SSF53474">
    <property type="entry name" value="alpha/beta-Hydrolases"/>
    <property type="match status" value="1"/>
</dbReference>
<feature type="transmembrane region" description="Helical" evidence="1">
    <location>
        <begin position="162"/>
        <end position="183"/>
    </location>
</feature>
<dbReference type="InterPro" id="IPR029058">
    <property type="entry name" value="AB_hydrolase_fold"/>
</dbReference>
<gene>
    <name evidence="2" type="ORF">B0I32_116234</name>
</gene>
<reference evidence="2 3" key="1">
    <citation type="submission" date="2018-03" db="EMBL/GenBank/DDBJ databases">
        <title>Genomic Encyclopedia of Type Strains, Phase III (KMG-III): the genomes of soil and plant-associated and newly described type strains.</title>
        <authorList>
            <person name="Whitman W."/>
        </authorList>
    </citation>
    <scope>NUCLEOTIDE SEQUENCE [LARGE SCALE GENOMIC DNA]</scope>
    <source>
        <strain evidence="2 3">CGMCC 4.7104</strain>
    </source>
</reference>
<feature type="transmembrane region" description="Helical" evidence="1">
    <location>
        <begin position="430"/>
        <end position="454"/>
    </location>
</feature>
<feature type="transmembrane region" description="Helical" evidence="1">
    <location>
        <begin position="391"/>
        <end position="409"/>
    </location>
</feature>
<comment type="caution">
    <text evidence="2">The sequence shown here is derived from an EMBL/GenBank/DDBJ whole genome shotgun (WGS) entry which is preliminary data.</text>
</comment>
<feature type="transmembrane region" description="Helical" evidence="1">
    <location>
        <begin position="79"/>
        <end position="101"/>
    </location>
</feature>
<feature type="transmembrane region" description="Helical" evidence="1">
    <location>
        <begin position="293"/>
        <end position="311"/>
    </location>
</feature>
<dbReference type="AlphaFoldDB" id="A0A2T0MRI1"/>
<keyword evidence="1" id="KW-1133">Transmembrane helix</keyword>
<feature type="transmembrane region" description="Helical" evidence="1">
    <location>
        <begin position="229"/>
        <end position="248"/>
    </location>
</feature>
<feature type="transmembrane region" description="Helical" evidence="1">
    <location>
        <begin position="584"/>
        <end position="606"/>
    </location>
</feature>
<evidence type="ECO:0000256" key="1">
    <source>
        <dbReference type="SAM" id="Phobius"/>
    </source>
</evidence>
<feature type="transmembrane region" description="Helical" evidence="1">
    <location>
        <begin position="368"/>
        <end position="385"/>
    </location>
</feature>
<evidence type="ECO:0008006" key="4">
    <source>
        <dbReference type="Google" id="ProtNLM"/>
    </source>
</evidence>
<keyword evidence="1" id="KW-0472">Membrane</keyword>
<keyword evidence="1" id="KW-0812">Transmembrane</keyword>
<accession>A0A2T0MRI1</accession>
<dbReference type="EMBL" id="PVNG01000016">
    <property type="protein sequence ID" value="PRX60843.1"/>
    <property type="molecule type" value="Genomic_DNA"/>
</dbReference>
<evidence type="ECO:0000313" key="3">
    <source>
        <dbReference type="Proteomes" id="UP000238312"/>
    </source>
</evidence>
<feature type="transmembrane region" description="Helical" evidence="1">
    <location>
        <begin position="618"/>
        <end position="640"/>
    </location>
</feature>
<organism evidence="2 3">
    <name type="scientific">Nonomuraea fuscirosea</name>
    <dbReference type="NCBI Taxonomy" id="1291556"/>
    <lineage>
        <taxon>Bacteria</taxon>
        <taxon>Bacillati</taxon>
        <taxon>Actinomycetota</taxon>
        <taxon>Actinomycetes</taxon>
        <taxon>Streptosporangiales</taxon>
        <taxon>Streptosporangiaceae</taxon>
        <taxon>Nonomuraea</taxon>
    </lineage>
</organism>
<protein>
    <recommendedName>
        <fullName evidence="4">Integral membrane protein</fullName>
    </recommendedName>
</protein>
<feature type="transmembrane region" description="Helical" evidence="1">
    <location>
        <begin position="113"/>
        <end position="135"/>
    </location>
</feature>
<feature type="transmembrane region" description="Helical" evidence="1">
    <location>
        <begin position="260"/>
        <end position="281"/>
    </location>
</feature>
<feature type="transmembrane region" description="Helical" evidence="1">
    <location>
        <begin position="331"/>
        <end position="356"/>
    </location>
</feature>
<keyword evidence="3" id="KW-1185">Reference proteome</keyword>
<sequence length="833" mass="89877">MPQHTSHATGHHPDGLSGVTELRLHGVGGTSPGSLLGDLAPTQVAGDRIAGFYRTADHEGRHVEAYSWGGLTSGSSWRVLWLVLLPFALANMAAHMFPPWLSDRPVRFRLFRWAARLASFGLTLNLVLLAAAVPIDYVAYQCGGVPSCARWPAWVLPPDLPAVRILVGALAPLLLIGALYLLAHTTQNRYDQIKPAAPDPGKERRPNAEDGFPGLSDPAFWNGVQHTRVLTRLHVAGSLALVAALVAWTAHGVRPVAGPWLWPLLAVPAAVVALCAIELRADTAGAGGRWRSWALLGVAGAAVAGAAVLAVTRPPGDPLGPGPHELPGLQVFMDAVYGVVFLTLFLVPVTLVAGAWTRENWAGVARRTALVAAAFAAGVAVLAIWGTDSLWIWIGTGLGIAVGAVGALSERRSGSGDGSDGGSGGGRFRWAAPFVVLGVAMAVLNTFMLATLLLVAEWLGTLRPCHDPRLGGCLDVATPPGGEPPIAVFPLIRNITPYLVAVPLLLVTCFALHQLARWLISGWTGRQAVFDYYCPRDVAREPHPEWWVSTVARGPVPEWQRRLVRRWPGRVARARRLARAPRDLDLLLTAVAVVGGVLFVWIQWRLRTSGGPPANPNWLITACSGAAMLLPALLLVLLRLGWKDERHRRSIGVLWDVATFWPRHSHPLAPPSYAERAVPELQRRLWWLHDNGGIPLLAAHSQGSIIAVAALAQADARPVRDRVALVTFGSPLRTLYAWGFPAYFGEALFRRLAYGPGIKVACWRNFWCDTDYIGGPVRDSTVDERLPDPPTSRFLYGQPLPRVGAHTGFWADEELRRQVSALAANLAGPPPRP</sequence>
<feature type="transmembrane region" description="Helical" evidence="1">
    <location>
        <begin position="495"/>
        <end position="516"/>
    </location>
</feature>
<name>A0A2T0MRI1_9ACTN</name>
<evidence type="ECO:0000313" key="2">
    <source>
        <dbReference type="EMBL" id="PRX60843.1"/>
    </source>
</evidence>
<dbReference type="Proteomes" id="UP000238312">
    <property type="component" value="Unassembled WGS sequence"/>
</dbReference>
<dbReference type="RefSeq" id="WP_106246809.1">
    <property type="nucleotide sequence ID" value="NZ_PVNG01000016.1"/>
</dbReference>
<dbReference type="OrthoDB" id="4320047at2"/>